<dbReference type="PANTHER" id="PTHR11733:SF237">
    <property type="entry name" value="NEPRILYSIN-LIKE 4"/>
    <property type="match status" value="1"/>
</dbReference>
<dbReference type="PROSITE" id="PS51885">
    <property type="entry name" value="NEPRILYSIN"/>
    <property type="match status" value="1"/>
</dbReference>
<keyword evidence="12" id="KW-1133">Transmembrane helix</keyword>
<dbReference type="InterPro" id="IPR008271">
    <property type="entry name" value="Ser/Thr_kinase_AS"/>
</dbReference>
<accession>A0A9Q0M324</accession>
<dbReference type="EMBL" id="JAPWDV010000002">
    <property type="protein sequence ID" value="KAJ6219123.1"/>
    <property type="molecule type" value="Genomic_DNA"/>
</dbReference>
<feature type="region of interest" description="Disordered" evidence="11">
    <location>
        <begin position="154"/>
        <end position="173"/>
    </location>
</feature>
<evidence type="ECO:0000256" key="4">
    <source>
        <dbReference type="ARBA" id="ARBA00022723"/>
    </source>
</evidence>
<dbReference type="PRINTS" id="PR00786">
    <property type="entry name" value="NEPRILYSIN"/>
</dbReference>
<dbReference type="InterPro" id="IPR017441">
    <property type="entry name" value="Protein_kinase_ATP_BS"/>
</dbReference>
<evidence type="ECO:0000256" key="12">
    <source>
        <dbReference type="SAM" id="Phobius"/>
    </source>
</evidence>
<gene>
    <name evidence="14" type="ORF">RDWZM_004935</name>
</gene>
<feature type="compositionally biased region" description="Polar residues" evidence="11">
    <location>
        <begin position="154"/>
        <end position="172"/>
    </location>
</feature>
<evidence type="ECO:0000256" key="5">
    <source>
        <dbReference type="ARBA" id="ARBA00022741"/>
    </source>
</evidence>
<dbReference type="PROSITE" id="PS00107">
    <property type="entry name" value="PROTEIN_KINASE_ATP"/>
    <property type="match status" value="1"/>
</dbReference>
<dbReference type="PANTHER" id="PTHR11733">
    <property type="entry name" value="ZINC METALLOPROTEASE FAMILY M13 NEPRILYSIN-RELATED"/>
    <property type="match status" value="1"/>
</dbReference>
<proteinExistence type="inferred from homology"/>
<keyword evidence="9" id="KW-0482">Metalloprotease</keyword>
<comment type="similarity">
    <text evidence="2">Belongs to the peptidase M13 family.</text>
</comment>
<dbReference type="GO" id="GO:0005524">
    <property type="term" value="F:ATP binding"/>
    <property type="evidence" value="ECO:0007669"/>
    <property type="project" value="UniProtKB-UniRule"/>
</dbReference>
<evidence type="ECO:0000313" key="14">
    <source>
        <dbReference type="EMBL" id="KAJ6219123.1"/>
    </source>
</evidence>
<protein>
    <recommendedName>
        <fullName evidence="13">Protein kinase domain-containing protein</fullName>
    </recommendedName>
</protein>
<dbReference type="Gene3D" id="1.10.510.10">
    <property type="entry name" value="Transferase(Phosphotransferase) domain 1"/>
    <property type="match status" value="1"/>
</dbReference>
<dbReference type="InterPro" id="IPR000718">
    <property type="entry name" value="Peptidase_M13"/>
</dbReference>
<dbReference type="GO" id="GO:0016485">
    <property type="term" value="P:protein processing"/>
    <property type="evidence" value="ECO:0007669"/>
    <property type="project" value="TreeGrafter"/>
</dbReference>
<dbReference type="SUPFAM" id="SSF56112">
    <property type="entry name" value="Protein kinase-like (PK-like)"/>
    <property type="match status" value="1"/>
</dbReference>
<keyword evidence="15" id="KW-1185">Reference proteome</keyword>
<keyword evidence="7" id="KW-0862">Zinc</keyword>
<dbReference type="Gene3D" id="3.40.390.10">
    <property type="entry name" value="Collagenase (Catalytic Domain)"/>
    <property type="match status" value="1"/>
</dbReference>
<dbReference type="InterPro" id="IPR011009">
    <property type="entry name" value="Kinase-like_dom_sf"/>
</dbReference>
<feature type="transmembrane region" description="Helical" evidence="12">
    <location>
        <begin position="256"/>
        <end position="280"/>
    </location>
</feature>
<dbReference type="InterPro" id="IPR008753">
    <property type="entry name" value="Peptidase_M13_N"/>
</dbReference>
<evidence type="ECO:0000256" key="7">
    <source>
        <dbReference type="ARBA" id="ARBA00022833"/>
    </source>
</evidence>
<reference evidence="14" key="1">
    <citation type="submission" date="2022-12" db="EMBL/GenBank/DDBJ databases">
        <title>Genome assemblies of Blomia tropicalis.</title>
        <authorList>
            <person name="Cui Y."/>
        </authorList>
    </citation>
    <scope>NUCLEOTIDE SEQUENCE</scope>
    <source>
        <tissue evidence="14">Adult mites</tissue>
    </source>
</reference>
<dbReference type="GO" id="GO:0046872">
    <property type="term" value="F:metal ion binding"/>
    <property type="evidence" value="ECO:0007669"/>
    <property type="project" value="UniProtKB-KW"/>
</dbReference>
<evidence type="ECO:0000256" key="3">
    <source>
        <dbReference type="ARBA" id="ARBA00022670"/>
    </source>
</evidence>
<evidence type="ECO:0000256" key="8">
    <source>
        <dbReference type="ARBA" id="ARBA00022840"/>
    </source>
</evidence>
<dbReference type="AlphaFoldDB" id="A0A9Q0M324"/>
<evidence type="ECO:0000313" key="15">
    <source>
        <dbReference type="Proteomes" id="UP001142055"/>
    </source>
</evidence>
<keyword evidence="6" id="KW-0378">Hydrolase</keyword>
<keyword evidence="12" id="KW-0812">Transmembrane</keyword>
<dbReference type="PROSITE" id="PS00108">
    <property type="entry name" value="PROTEIN_KINASE_ST"/>
    <property type="match status" value="1"/>
</dbReference>
<dbReference type="CDD" id="cd08662">
    <property type="entry name" value="M13"/>
    <property type="match status" value="1"/>
</dbReference>
<feature type="binding site" evidence="10">
    <location>
        <position position="1100"/>
    </location>
    <ligand>
        <name>ATP</name>
        <dbReference type="ChEBI" id="CHEBI:30616"/>
    </ligand>
</feature>
<evidence type="ECO:0000256" key="2">
    <source>
        <dbReference type="ARBA" id="ARBA00007357"/>
    </source>
</evidence>
<evidence type="ECO:0000256" key="11">
    <source>
        <dbReference type="SAM" id="MobiDB-lite"/>
    </source>
</evidence>
<dbReference type="Gene3D" id="1.10.1380.10">
    <property type="entry name" value="Neutral endopeptidase , domain2"/>
    <property type="match status" value="1"/>
</dbReference>
<sequence>MVGSNVNQGENVETNSSQWLNLMKNNLSNYFSKQPNYSRFDNEYDDVVTQSSTLPTYGSTTNHLCNGKIQSDSKNSIKTQIGNGHQCDHQKTKYNHSSLNLMDNYYKPIEVEQTISSKSSNITDLCYTKQDPVAVLDVSISTNYHCQTRQTLTNDSKQTQQHRQLLDKNNSTDNDKCTERNIDQILRKLKFDLTKTRSKGNKGQTLKSNEFSVSQMKGNTNSFKSYSNHQTVSSTSSVAAFFSRQGKSFGCDRLKIVTAIMGTITLVLLMVFIVLIHALINGEAYIWNSQRGTSVKGGGTNKIPAAQANRRICQTGACREAGKALYESINFTVNPCDDFFQYACGRWIEKNPIPDDKSRIGTFNKLDDQLNQEMRTILEDDVNNNKNRRMGSSDQLEETAKSVQFAKQLYHECMDRKTIEDLGSKPLEQTLSKLLGTQWPIVSIDEWNGREAHENWMEAFADANQTTTNRIYFDSPSFGLGRKEYANQSSYATSVNAYRTYMHNVASHMAGPNIDRSMLDSRLKEIFDFESKLALASTPAEERRNAESWYNRMTLEQFKELTDYRVDWTQLIQTYVGKQNLSYQMSDSDLVIVEDVPYYQSLAMLFENTPDYVQFNYMGWLFAKRYSKLMGKELKNIWFENEKATQGVKKQIPIWQQCVKHVYDELNWAVSRMYIDRFVSPSTKQVAMQLIHDLKGSFVQIVNQDQWLDNITRKRSLDKLDGIVDNVAYPEWILNNDELDKFHGFTQNGPTVIAGKYFESILEVNQVSMRKMYEDLVLPVNLTLNWPMPPAMINAAYSPTQNSITIPVAILRPPFFDANRPMVLNFGGIGAIIGHEITHGFDDQGQQFDKKGNLINWWTDETKLRFTSGAKCFIDQYGSIVDSIANKNLNGVNTVGENIADNGGVREAFMAFQERDSHRMQALVPYLTKFTPEQLFFLSYASSTLTMSNDSMLNLTESSINSHDSMRFANSSNESVFLSSKSIKIQHVIAKFGPTNERIQKKKFKKLENNNLNKLIPTKYTIISCDSILSPDESMDKSSPTKSHEDFEIPSSLVPIFQYKGFTLEQPIGHGTYGKVYCAIRHGSNDQTKGWQHQERYAIKVMDMNRLSFQYRNKFLHKELNALLSIKPHCHIVKFYDVFKSSCAIDDFQYDNLINIVMEHCPKGDMYEYVSQRCEIGEPYVRRWFYQLLSAIGHIHSQGFAHRDLKLENLLFDSYYNLKVSDFGFCSPLTNICEDGIRNNGIPALLV</sequence>
<evidence type="ECO:0000256" key="1">
    <source>
        <dbReference type="ARBA" id="ARBA00001947"/>
    </source>
</evidence>
<evidence type="ECO:0000256" key="9">
    <source>
        <dbReference type="ARBA" id="ARBA00023049"/>
    </source>
</evidence>
<evidence type="ECO:0000256" key="6">
    <source>
        <dbReference type="ARBA" id="ARBA00022801"/>
    </source>
</evidence>
<keyword evidence="8 10" id="KW-0067">ATP-binding</keyword>
<dbReference type="InterPro" id="IPR042089">
    <property type="entry name" value="Peptidase_M13_dom_2"/>
</dbReference>
<dbReference type="PROSITE" id="PS50011">
    <property type="entry name" value="PROTEIN_KINASE_DOM"/>
    <property type="match status" value="1"/>
</dbReference>
<keyword evidence="3" id="KW-0645">Protease</keyword>
<comment type="caution">
    <text evidence="14">The sequence shown here is derived from an EMBL/GenBank/DDBJ whole genome shotgun (WGS) entry which is preliminary data.</text>
</comment>
<comment type="cofactor">
    <cofactor evidence="1">
        <name>Zn(2+)</name>
        <dbReference type="ChEBI" id="CHEBI:29105"/>
    </cofactor>
</comment>
<feature type="domain" description="Protein kinase" evidence="13">
    <location>
        <begin position="1062"/>
        <end position="1247"/>
    </location>
</feature>
<dbReference type="GO" id="GO:0005886">
    <property type="term" value="C:plasma membrane"/>
    <property type="evidence" value="ECO:0007669"/>
    <property type="project" value="TreeGrafter"/>
</dbReference>
<dbReference type="Proteomes" id="UP001142055">
    <property type="component" value="Chromosome 2"/>
</dbReference>
<dbReference type="GO" id="GO:0004222">
    <property type="term" value="F:metalloendopeptidase activity"/>
    <property type="evidence" value="ECO:0007669"/>
    <property type="project" value="InterPro"/>
</dbReference>
<organism evidence="14 15">
    <name type="scientific">Blomia tropicalis</name>
    <name type="common">Mite</name>
    <dbReference type="NCBI Taxonomy" id="40697"/>
    <lineage>
        <taxon>Eukaryota</taxon>
        <taxon>Metazoa</taxon>
        <taxon>Ecdysozoa</taxon>
        <taxon>Arthropoda</taxon>
        <taxon>Chelicerata</taxon>
        <taxon>Arachnida</taxon>
        <taxon>Acari</taxon>
        <taxon>Acariformes</taxon>
        <taxon>Sarcoptiformes</taxon>
        <taxon>Astigmata</taxon>
        <taxon>Glycyphagoidea</taxon>
        <taxon>Echimyopodidae</taxon>
        <taxon>Blomia</taxon>
    </lineage>
</organism>
<dbReference type="Pfam" id="PF05649">
    <property type="entry name" value="Peptidase_M13_N"/>
    <property type="match status" value="1"/>
</dbReference>
<keyword evidence="4" id="KW-0479">Metal-binding</keyword>
<evidence type="ECO:0000259" key="13">
    <source>
        <dbReference type="PROSITE" id="PS50011"/>
    </source>
</evidence>
<keyword evidence="12" id="KW-0472">Membrane</keyword>
<dbReference type="InterPro" id="IPR018497">
    <property type="entry name" value="Peptidase_M13_C"/>
</dbReference>
<dbReference type="Pfam" id="PF00069">
    <property type="entry name" value="Pkinase"/>
    <property type="match status" value="1"/>
</dbReference>
<dbReference type="GO" id="GO:0004672">
    <property type="term" value="F:protein kinase activity"/>
    <property type="evidence" value="ECO:0007669"/>
    <property type="project" value="InterPro"/>
</dbReference>
<dbReference type="SUPFAM" id="SSF55486">
    <property type="entry name" value="Metalloproteases ('zincins'), catalytic domain"/>
    <property type="match status" value="1"/>
</dbReference>
<name>A0A9Q0M324_BLOTA</name>
<dbReference type="InterPro" id="IPR024079">
    <property type="entry name" value="MetalloPept_cat_dom_sf"/>
</dbReference>
<dbReference type="Pfam" id="PF01431">
    <property type="entry name" value="Peptidase_M13"/>
    <property type="match status" value="1"/>
</dbReference>
<evidence type="ECO:0000256" key="10">
    <source>
        <dbReference type="PROSITE-ProRule" id="PRU10141"/>
    </source>
</evidence>
<keyword evidence="5 10" id="KW-0547">Nucleotide-binding</keyword>
<dbReference type="InterPro" id="IPR000719">
    <property type="entry name" value="Prot_kinase_dom"/>
</dbReference>
<dbReference type="SMART" id="SM00220">
    <property type="entry name" value="S_TKc"/>
    <property type="match status" value="1"/>
</dbReference>